<proteinExistence type="predicted"/>
<evidence type="ECO:0000313" key="2">
    <source>
        <dbReference type="EMBL" id="RGS09734.1"/>
    </source>
</evidence>
<dbReference type="InterPro" id="IPR024302">
    <property type="entry name" value="SusD-like"/>
</dbReference>
<dbReference type="AlphaFoldDB" id="A0A3E4MQ71"/>
<keyword evidence="1" id="KW-0449">Lipoprotein</keyword>
<keyword evidence="4" id="KW-1185">Reference proteome</keyword>
<evidence type="ECO:0000313" key="3">
    <source>
        <dbReference type="EMBL" id="RHF92292.1"/>
    </source>
</evidence>
<dbReference type="EMBL" id="QRUY01000004">
    <property type="protein sequence ID" value="RGS09734.1"/>
    <property type="molecule type" value="Genomic_DNA"/>
</dbReference>
<accession>A0A3E4MQ71</accession>
<sequence length="664" mass="75396">MKAIDKLFLGLSLFSLGLTSCSDFDEVNTDPSKTQLGSVKSYFALNQSFSKIQMDPSTGERVYVYNWGEGARFLTEKKHLSIGNYDDDYISSFYYPAIAFSINNATLAVQIAETHPDEVVDQKFYPNMKQFARIWRAYLLAQFADSFGPCALPQDLTGGLNPVYSSEKDTYNYILDELADAVKAIDVSVEPTEDQAKCDPYFGYDATKWVKYANSLRMRLSMRLSNLKDRDPEMYAKAVAQFKDAAADLSKTISEDADIMEIVQNNGWDDYSGPYTRSYNQHCLSGTLANLMTNLGGISIQEQRPDIAASYIKDADYLGKRFEKHFVLNTDNPTKGYWMDGLPENLDPRALKLYYLPYDSNADNTIDIGSEVKKYKGTFGLISFEDETDTIKIDGTYSWNGIPAGTTTSFSPSMSKNELPNSSSARLNNYPILGSQARDAKEKMVYFGPWETYFLVAEALERQWVTPGEVGGLTAENAYNKAVKLSFIHFGVSQYYDDYISSREYNRVGTSVAYNHTDPASSVTMKYVDGYTDQEGTVQYQYPDGTRTLYGNQLNDHLSKIFTQKYIAQLPYLVQECWSDYRRVGLPFFDIIANEKMMTGTDMTEWDPESWKSGQKWQYYPQRMRYPTTLDNANPTEYKHALELLGGANTTMVPLWWSLAYSQK</sequence>
<gene>
    <name evidence="3" type="ORF">DW653_04500</name>
    <name evidence="2" type="ORF">DWY14_02625</name>
    <name evidence="1" type="ORF">DXD04_14625</name>
</gene>
<name>A0A3E4MQ71_9BACT</name>
<dbReference type="RefSeq" id="WP_117673929.1">
    <property type="nucleotide sequence ID" value="NZ_CABOGR010000037.1"/>
</dbReference>
<dbReference type="Proteomes" id="UP000283485">
    <property type="component" value="Unassembled WGS sequence"/>
</dbReference>
<dbReference type="PROSITE" id="PS51257">
    <property type="entry name" value="PROKAR_LIPOPROTEIN"/>
    <property type="match status" value="1"/>
</dbReference>
<dbReference type="SUPFAM" id="SSF48452">
    <property type="entry name" value="TPR-like"/>
    <property type="match status" value="1"/>
</dbReference>
<comment type="caution">
    <text evidence="1">The sequence shown here is derived from an EMBL/GenBank/DDBJ whole genome shotgun (WGS) entry which is preliminary data.</text>
</comment>
<dbReference type="InterPro" id="IPR041662">
    <property type="entry name" value="SusD-like_2"/>
</dbReference>
<dbReference type="Gene3D" id="1.25.40.390">
    <property type="match status" value="2"/>
</dbReference>
<organism evidence="1 4">
    <name type="scientific">Phocaeicola plebeius</name>
    <dbReference type="NCBI Taxonomy" id="310297"/>
    <lineage>
        <taxon>Bacteria</taxon>
        <taxon>Pseudomonadati</taxon>
        <taxon>Bacteroidota</taxon>
        <taxon>Bacteroidia</taxon>
        <taxon>Bacteroidales</taxon>
        <taxon>Bacteroidaceae</taxon>
        <taxon>Phocaeicola</taxon>
    </lineage>
</organism>
<dbReference type="Proteomes" id="UP000260862">
    <property type="component" value="Unassembled WGS sequence"/>
</dbReference>
<reference evidence="4 5" key="1">
    <citation type="submission" date="2018-08" db="EMBL/GenBank/DDBJ databases">
        <title>A genome reference for cultivated species of the human gut microbiota.</title>
        <authorList>
            <person name="Zou Y."/>
            <person name="Xue W."/>
            <person name="Luo G."/>
        </authorList>
    </citation>
    <scope>NUCLEOTIDE SEQUENCE [LARGE SCALE GENOMIC DNA]</scope>
    <source>
        <strain evidence="2 6">AF24-16AC</strain>
        <strain evidence="3 5">AM23-23</strain>
        <strain evidence="1 4">TF10-3AC</strain>
    </source>
</reference>
<evidence type="ECO:0000313" key="1">
    <source>
        <dbReference type="EMBL" id="RGK51909.1"/>
    </source>
</evidence>
<dbReference type="Proteomes" id="UP000285750">
    <property type="component" value="Unassembled WGS sequence"/>
</dbReference>
<evidence type="ECO:0000313" key="4">
    <source>
        <dbReference type="Proteomes" id="UP000260862"/>
    </source>
</evidence>
<dbReference type="EMBL" id="QRHQ01000005">
    <property type="protein sequence ID" value="RHF92292.1"/>
    <property type="molecule type" value="Genomic_DNA"/>
</dbReference>
<evidence type="ECO:0000313" key="6">
    <source>
        <dbReference type="Proteomes" id="UP000285750"/>
    </source>
</evidence>
<dbReference type="InterPro" id="IPR011990">
    <property type="entry name" value="TPR-like_helical_dom_sf"/>
</dbReference>
<dbReference type="EMBL" id="QSQT01000037">
    <property type="protein sequence ID" value="RGK51909.1"/>
    <property type="molecule type" value="Genomic_DNA"/>
</dbReference>
<evidence type="ECO:0000313" key="5">
    <source>
        <dbReference type="Proteomes" id="UP000283485"/>
    </source>
</evidence>
<protein>
    <submittedName>
        <fullName evidence="1">SusD/RagB family nutrient-binding outer membrane lipoprotein</fullName>
    </submittedName>
</protein>
<dbReference type="Pfam" id="PF12771">
    <property type="entry name" value="SusD-like_2"/>
    <property type="match status" value="1"/>
</dbReference>
<dbReference type="Pfam" id="PF12741">
    <property type="entry name" value="SusD-like"/>
    <property type="match status" value="1"/>
</dbReference>